<evidence type="ECO:0000259" key="1">
    <source>
        <dbReference type="Pfam" id="PF01408"/>
    </source>
</evidence>
<dbReference type="InterPro" id="IPR055170">
    <property type="entry name" value="GFO_IDH_MocA-like_dom"/>
</dbReference>
<dbReference type="AlphaFoldDB" id="I7JXX5"/>
<dbReference type="EMBL" id="CAKD01000016">
    <property type="protein sequence ID" value="CCI85030.1"/>
    <property type="molecule type" value="Genomic_DNA"/>
</dbReference>
<dbReference type="Pfam" id="PF22725">
    <property type="entry name" value="GFO_IDH_MocA_C3"/>
    <property type="match status" value="1"/>
</dbReference>
<dbReference type="SUPFAM" id="SSF51735">
    <property type="entry name" value="NAD(P)-binding Rossmann-fold domains"/>
    <property type="match status" value="1"/>
</dbReference>
<dbReference type="eggNOG" id="COG0673">
    <property type="taxonomic scope" value="Bacteria"/>
</dbReference>
<dbReference type="PATRIC" id="fig|1423790.3.peg.821"/>
<gene>
    <name evidence="3" type="ORF">BN53_02825</name>
</gene>
<dbReference type="STRING" id="1423790.BN53_02825"/>
<proteinExistence type="predicted"/>
<reference evidence="3 4" key="1">
    <citation type="submission" date="2012-06" db="EMBL/GenBank/DDBJ databases">
        <title>Draft Genome Sequence of Lactobacillus pasteurii CRBIP 24.76T.</title>
        <authorList>
            <person name="Cousin S."/>
            <person name="Bouchier C."/>
            <person name="Loux V."/>
            <person name="Ma L."/>
            <person name="Creno S."/>
            <person name="Bizet C."/>
            <person name="Clermont D."/>
        </authorList>
    </citation>
    <scope>NUCLEOTIDE SEQUENCE [LARGE SCALE GENOMIC DNA]</scope>
    <source>
        <strain evidence="4">CRBIP 24.76T</strain>
    </source>
</reference>
<evidence type="ECO:0000259" key="2">
    <source>
        <dbReference type="Pfam" id="PF22725"/>
    </source>
</evidence>
<sequence length="319" mass="35422">MKLGIVGSGMIVHDLLSIADQIENLELTAISTTKRSEAVGTSLARNYGIKKTYTDNEDLFNDEEVDTIYVAVPNSLHYEVAKAALEHDKNVICEKPFVDTAEQARELKQIANDHHKLIAEAITNIHLENYAHIKDALADIGPIHIVILNYTQYSSRYDSFLEGEIAPVFDPKRGGGALMDLNIYNIHLAVGLFGKPNYVHYQPNIQKGVDTSGILTLGYEDKQAVLIASKDSFAHQRSFIEGEKGTVFFDGSTGTLDNYTIDLKAGASQGYNFNSHSHRMVSEFTDFVKAIDSHDQELVDKWFTHSLTVMEVLAQAKAN</sequence>
<dbReference type="OrthoDB" id="9815825at2"/>
<dbReference type="SUPFAM" id="SSF55347">
    <property type="entry name" value="Glyceraldehyde-3-phosphate dehydrogenase-like, C-terminal domain"/>
    <property type="match status" value="1"/>
</dbReference>
<dbReference type="GO" id="GO:0000166">
    <property type="term" value="F:nucleotide binding"/>
    <property type="evidence" value="ECO:0007669"/>
    <property type="project" value="InterPro"/>
</dbReference>
<feature type="domain" description="Gfo/Idh/MocA-like oxidoreductase N-terminal" evidence="1">
    <location>
        <begin position="2"/>
        <end position="118"/>
    </location>
</feature>
<dbReference type="InterPro" id="IPR000683">
    <property type="entry name" value="Gfo/Idh/MocA-like_OxRdtase_N"/>
</dbReference>
<organism evidence="3 4">
    <name type="scientific">Lactobacillus pasteurii DSM 23907 = CRBIP 24.76</name>
    <dbReference type="NCBI Taxonomy" id="1423790"/>
    <lineage>
        <taxon>Bacteria</taxon>
        <taxon>Bacillati</taxon>
        <taxon>Bacillota</taxon>
        <taxon>Bacilli</taxon>
        <taxon>Lactobacillales</taxon>
        <taxon>Lactobacillaceae</taxon>
        <taxon>Lactobacillus</taxon>
    </lineage>
</organism>
<dbReference type="RefSeq" id="WP_009559580.1">
    <property type="nucleotide sequence ID" value="NZ_AYZN01000015.1"/>
</dbReference>
<dbReference type="Proteomes" id="UP000009311">
    <property type="component" value="Unassembled WGS sequence"/>
</dbReference>
<evidence type="ECO:0000313" key="4">
    <source>
        <dbReference type="Proteomes" id="UP000009311"/>
    </source>
</evidence>
<name>I7JXX5_9LACO</name>
<protein>
    <submittedName>
        <fullName evidence="3">Oxidoreductase</fullName>
    </submittedName>
</protein>
<accession>I7JXX5</accession>
<keyword evidence="4" id="KW-1185">Reference proteome</keyword>
<dbReference type="InterPro" id="IPR036291">
    <property type="entry name" value="NAD(P)-bd_dom_sf"/>
</dbReference>
<feature type="domain" description="GFO/IDH/MocA-like oxidoreductase" evidence="2">
    <location>
        <begin position="139"/>
        <end position="247"/>
    </location>
</feature>
<dbReference type="PANTHER" id="PTHR43054:SF1">
    <property type="entry name" value="SCYLLO-INOSITOL 2-DEHYDROGENASE (NADP(+)) IOLU"/>
    <property type="match status" value="1"/>
</dbReference>
<dbReference type="Pfam" id="PF01408">
    <property type="entry name" value="GFO_IDH_MocA"/>
    <property type="match status" value="1"/>
</dbReference>
<evidence type="ECO:0000313" key="3">
    <source>
        <dbReference type="EMBL" id="CCI85030.1"/>
    </source>
</evidence>
<comment type="caution">
    <text evidence="3">The sequence shown here is derived from an EMBL/GenBank/DDBJ whole genome shotgun (WGS) entry which is preliminary data.</text>
</comment>
<dbReference type="PANTHER" id="PTHR43054">
    <property type="match status" value="1"/>
</dbReference>
<dbReference type="Gene3D" id="3.40.50.720">
    <property type="entry name" value="NAD(P)-binding Rossmann-like Domain"/>
    <property type="match status" value="1"/>
</dbReference>
<dbReference type="Gene3D" id="3.30.360.10">
    <property type="entry name" value="Dihydrodipicolinate Reductase, domain 2"/>
    <property type="match status" value="1"/>
</dbReference>